<dbReference type="EMBL" id="LASV01000021">
    <property type="protein sequence ID" value="KKA25450.1"/>
    <property type="molecule type" value="Genomic_DNA"/>
</dbReference>
<evidence type="ECO:0000313" key="2">
    <source>
        <dbReference type="Proteomes" id="UP000053958"/>
    </source>
</evidence>
<feature type="non-terminal residue" evidence="1">
    <location>
        <position position="1"/>
    </location>
</feature>
<protein>
    <submittedName>
        <fullName evidence="1">Uncharacterized protein</fullName>
    </submittedName>
</protein>
<proteinExistence type="predicted"/>
<comment type="caution">
    <text evidence="1">The sequence shown here is derived from an EMBL/GenBank/DDBJ whole genome shotgun (WGS) entry which is preliminary data.</text>
</comment>
<name>A0A0F4Z530_RASE3</name>
<dbReference type="Proteomes" id="UP000053958">
    <property type="component" value="Unassembled WGS sequence"/>
</dbReference>
<accession>A0A0F4Z530</accession>
<gene>
    <name evidence="1" type="ORF">T310_0516</name>
</gene>
<keyword evidence="2" id="KW-1185">Reference proteome</keyword>
<dbReference type="AlphaFoldDB" id="A0A0F4Z530"/>
<sequence length="97" mass="10943">LLRLLPRSRRLRRNQCVGIPDGLHSSPFQPAPAQKSRSCRPYTMLFLCRISSSGVSPCSFCRQYNQVKYHWDRGSISQHQGGNIGSHGAMVVDHFDS</sequence>
<dbReference type="GeneID" id="25312570"/>
<organism evidence="1 2">
    <name type="scientific">Rasamsonia emersonii (strain ATCC 16479 / CBS 393.64 / IMI 116815)</name>
    <dbReference type="NCBI Taxonomy" id="1408163"/>
    <lineage>
        <taxon>Eukaryota</taxon>
        <taxon>Fungi</taxon>
        <taxon>Dikarya</taxon>
        <taxon>Ascomycota</taxon>
        <taxon>Pezizomycotina</taxon>
        <taxon>Eurotiomycetes</taxon>
        <taxon>Eurotiomycetidae</taxon>
        <taxon>Eurotiales</taxon>
        <taxon>Trichocomaceae</taxon>
        <taxon>Rasamsonia</taxon>
    </lineage>
</organism>
<reference evidence="1 2" key="1">
    <citation type="submission" date="2015-04" db="EMBL/GenBank/DDBJ databases">
        <authorList>
            <person name="Heijne W.H."/>
            <person name="Fedorova N.D."/>
            <person name="Nierman W.C."/>
            <person name="Vollebregt A.W."/>
            <person name="Zhao Z."/>
            <person name="Wu L."/>
            <person name="Kumar M."/>
            <person name="Stam H."/>
            <person name="van den Berg M.A."/>
            <person name="Pel H.J."/>
        </authorList>
    </citation>
    <scope>NUCLEOTIDE SEQUENCE [LARGE SCALE GENOMIC DNA]</scope>
    <source>
        <strain evidence="1 2">CBS 393.64</strain>
    </source>
</reference>
<dbReference type="RefSeq" id="XP_013332062.1">
    <property type="nucleotide sequence ID" value="XM_013476608.1"/>
</dbReference>
<evidence type="ECO:0000313" key="1">
    <source>
        <dbReference type="EMBL" id="KKA25450.1"/>
    </source>
</evidence>